<feature type="chain" id="PRO_5042583172" evidence="6">
    <location>
        <begin position="21"/>
        <end position="259"/>
    </location>
</feature>
<accession>A0AAJ3HVG3</accession>
<evidence type="ECO:0000259" key="7">
    <source>
        <dbReference type="Pfam" id="PF00345"/>
    </source>
</evidence>
<name>A0AAJ3HVG3_PROHU</name>
<dbReference type="SUPFAM" id="SSF49354">
    <property type="entry name" value="PapD-like"/>
    <property type="match status" value="1"/>
</dbReference>
<keyword evidence="3 6" id="KW-0732">Signal</keyword>
<dbReference type="PRINTS" id="PR00969">
    <property type="entry name" value="CHAPERONPILI"/>
</dbReference>
<dbReference type="Pfam" id="PF00345">
    <property type="entry name" value="PapD_N"/>
    <property type="match status" value="1"/>
</dbReference>
<reference evidence="9 10" key="1">
    <citation type="submission" date="2016-04" db="EMBL/GenBank/DDBJ databases">
        <title>ATOL: Assembling a taxonomically balanced genome-scale reconstruction of the evolutionary history of the Enterobacteriaceae.</title>
        <authorList>
            <person name="Plunkett G.III."/>
            <person name="Neeno-Eckwall E.C."/>
            <person name="Glasner J.D."/>
            <person name="Perna N.T."/>
        </authorList>
    </citation>
    <scope>NUCLEOTIDE SEQUENCE [LARGE SCALE GENOMIC DNA]</scope>
    <source>
        <strain evidence="9 10">ATCC 700826</strain>
    </source>
</reference>
<comment type="similarity">
    <text evidence="2">Belongs to the periplasmic pilus chaperone family.</text>
</comment>
<feature type="domain" description="Pili assembly chaperone N-terminal" evidence="7">
    <location>
        <begin position="30"/>
        <end position="163"/>
    </location>
</feature>
<evidence type="ECO:0000256" key="6">
    <source>
        <dbReference type="SAM" id="SignalP"/>
    </source>
</evidence>
<dbReference type="InterPro" id="IPR001829">
    <property type="entry name" value="Pili_assmbl_chaperone_bac"/>
</dbReference>
<feature type="domain" description="Pili assembly chaperone C-terminal" evidence="8">
    <location>
        <begin position="190"/>
        <end position="251"/>
    </location>
</feature>
<keyword evidence="5" id="KW-0143">Chaperone</keyword>
<sequence length="259" mass="29301">MKGLLLGLMFSCCLCLPAQAEKVDTNIGLSLLFTRVIFHESDEKGVSLQVNNKTDNAYLLQSVIHSVDPNTGLVMEAESLSEDSTLSDKKPFMVTPPLFRFEPKSEIKLLIRRVPSVLLDDKKESVFYISLKAIPIIHSEMNQNNMSISTVINLKLFYRPNALEKWFIEEVPDSEKLTFSIKQGAVEIINPTPYWITFDHLTIEGLNIDKESLRRMLPPLGTVRYVSPALSKNKSEYSIEWSLLDELGGSTKITQQVIH</sequence>
<evidence type="ECO:0000256" key="5">
    <source>
        <dbReference type="ARBA" id="ARBA00023186"/>
    </source>
</evidence>
<dbReference type="PANTHER" id="PTHR30251:SF2">
    <property type="entry name" value="FIMBRIAL CHAPERONE YADV-RELATED"/>
    <property type="match status" value="1"/>
</dbReference>
<dbReference type="InterPro" id="IPR036316">
    <property type="entry name" value="Pili_assmbl_chap_C_dom_sf"/>
</dbReference>
<protein>
    <submittedName>
        <fullName evidence="9">Periplasmic fimbrial chaperone</fullName>
    </submittedName>
</protein>
<comment type="subcellular location">
    <subcellularLocation>
        <location evidence="1">Periplasm</location>
    </subcellularLocation>
</comment>
<feature type="signal peptide" evidence="6">
    <location>
        <begin position="1"/>
        <end position="20"/>
    </location>
</feature>
<organism evidence="9 10">
    <name type="scientific">Proteus hauseri ATCC 700826</name>
    <dbReference type="NCBI Taxonomy" id="1354271"/>
    <lineage>
        <taxon>Bacteria</taxon>
        <taxon>Pseudomonadati</taxon>
        <taxon>Pseudomonadota</taxon>
        <taxon>Gammaproteobacteria</taxon>
        <taxon>Enterobacterales</taxon>
        <taxon>Morganellaceae</taxon>
        <taxon>Proteus</taxon>
    </lineage>
</organism>
<evidence type="ECO:0000259" key="8">
    <source>
        <dbReference type="Pfam" id="PF02753"/>
    </source>
</evidence>
<evidence type="ECO:0000256" key="2">
    <source>
        <dbReference type="ARBA" id="ARBA00007399"/>
    </source>
</evidence>
<comment type="caution">
    <text evidence="9">The sequence shown here is derived from an EMBL/GenBank/DDBJ whole genome shotgun (WGS) entry which is preliminary data.</text>
</comment>
<dbReference type="Proteomes" id="UP000078250">
    <property type="component" value="Unassembled WGS sequence"/>
</dbReference>
<dbReference type="Pfam" id="PF02753">
    <property type="entry name" value="PapD_C"/>
    <property type="match status" value="1"/>
</dbReference>
<evidence type="ECO:0000313" key="9">
    <source>
        <dbReference type="EMBL" id="OAT49451.1"/>
    </source>
</evidence>
<dbReference type="GO" id="GO:0030288">
    <property type="term" value="C:outer membrane-bounded periplasmic space"/>
    <property type="evidence" value="ECO:0007669"/>
    <property type="project" value="InterPro"/>
</dbReference>
<evidence type="ECO:0000256" key="4">
    <source>
        <dbReference type="ARBA" id="ARBA00022764"/>
    </source>
</evidence>
<keyword evidence="4" id="KW-0574">Periplasm</keyword>
<dbReference type="SUPFAM" id="SSF49584">
    <property type="entry name" value="Periplasmic chaperone C-domain"/>
    <property type="match status" value="1"/>
</dbReference>
<evidence type="ECO:0000256" key="1">
    <source>
        <dbReference type="ARBA" id="ARBA00004418"/>
    </source>
</evidence>
<dbReference type="GO" id="GO:0071555">
    <property type="term" value="P:cell wall organization"/>
    <property type="evidence" value="ECO:0007669"/>
    <property type="project" value="InterPro"/>
</dbReference>
<dbReference type="InterPro" id="IPR050643">
    <property type="entry name" value="Periplasmic_pilus_chap"/>
</dbReference>
<proteinExistence type="inferred from homology"/>
<dbReference type="InterPro" id="IPR016148">
    <property type="entry name" value="Pili_assmbl_chaperone_C"/>
</dbReference>
<dbReference type="InterPro" id="IPR013783">
    <property type="entry name" value="Ig-like_fold"/>
</dbReference>
<dbReference type="InterPro" id="IPR016147">
    <property type="entry name" value="Pili_assmbl_chaperone_N"/>
</dbReference>
<dbReference type="EMBL" id="LXEV01000011">
    <property type="protein sequence ID" value="OAT49451.1"/>
    <property type="molecule type" value="Genomic_DNA"/>
</dbReference>
<dbReference type="InterPro" id="IPR008962">
    <property type="entry name" value="PapD-like_sf"/>
</dbReference>
<evidence type="ECO:0000313" key="10">
    <source>
        <dbReference type="Proteomes" id="UP000078250"/>
    </source>
</evidence>
<dbReference type="AlphaFoldDB" id="A0AAJ3HVG3"/>
<dbReference type="PANTHER" id="PTHR30251">
    <property type="entry name" value="PILUS ASSEMBLY CHAPERONE"/>
    <property type="match status" value="1"/>
</dbReference>
<keyword evidence="10" id="KW-1185">Reference proteome</keyword>
<dbReference type="Gene3D" id="2.60.40.10">
    <property type="entry name" value="Immunoglobulins"/>
    <property type="match status" value="2"/>
</dbReference>
<evidence type="ECO:0000256" key="3">
    <source>
        <dbReference type="ARBA" id="ARBA00022729"/>
    </source>
</evidence>
<gene>
    <name evidence="9" type="ORF">M997_0667</name>
</gene>